<dbReference type="AlphaFoldDB" id="I1PXJ1"/>
<dbReference type="Proteomes" id="UP000007306">
    <property type="component" value="Chromosome 5"/>
</dbReference>
<sequence>KKTLHPYVSVHPLSLFGWDVDQAGLPGGVPDGGERALRGGGAGRRAGGDQVAGVQDQPEGVRAVRRRHGGGHAVRVPGGRRRHRRVLGEERPAARRRRPARRAAAAGDHVREGAQARAHGLPLGQATLRASAAAAGATSQQLCTLTEWQNLLDASACQKLTMQYLRPHGFTSST</sequence>
<accession>I1PXJ1</accession>
<evidence type="ECO:0000313" key="2">
    <source>
        <dbReference type="EnsemblPlants" id="ORGLA05G0208900.1"/>
    </source>
</evidence>
<keyword evidence="3" id="KW-1185">Reference proteome</keyword>
<evidence type="ECO:0000256" key="1">
    <source>
        <dbReference type="SAM" id="MobiDB-lite"/>
    </source>
</evidence>
<proteinExistence type="predicted"/>
<name>I1PXJ1_ORYGL</name>
<reference evidence="2 3" key="2">
    <citation type="submission" date="2018-04" db="EMBL/GenBank/DDBJ databases">
        <title>OglaRS2 (Oryza glaberrima Reference Sequence Version 2).</title>
        <authorList>
            <person name="Zhang J."/>
            <person name="Kudrna D."/>
            <person name="Lee S."/>
            <person name="Talag J."/>
            <person name="Rajasekar S."/>
            <person name="Wing R.A."/>
        </authorList>
    </citation>
    <scope>NUCLEOTIDE SEQUENCE [LARGE SCALE GENOMIC DNA]</scope>
    <source>
        <strain evidence="2 3">cv. IRGC 96717</strain>
    </source>
</reference>
<feature type="region of interest" description="Disordered" evidence="1">
    <location>
        <begin position="29"/>
        <end position="58"/>
    </location>
</feature>
<organism evidence="2 3">
    <name type="scientific">Oryza glaberrima</name>
    <name type="common">African rice</name>
    <dbReference type="NCBI Taxonomy" id="4538"/>
    <lineage>
        <taxon>Eukaryota</taxon>
        <taxon>Viridiplantae</taxon>
        <taxon>Streptophyta</taxon>
        <taxon>Embryophyta</taxon>
        <taxon>Tracheophyta</taxon>
        <taxon>Spermatophyta</taxon>
        <taxon>Magnoliopsida</taxon>
        <taxon>Liliopsida</taxon>
        <taxon>Poales</taxon>
        <taxon>Poaceae</taxon>
        <taxon>BOP clade</taxon>
        <taxon>Oryzoideae</taxon>
        <taxon>Oryzeae</taxon>
        <taxon>Oryzinae</taxon>
        <taxon>Oryza</taxon>
    </lineage>
</organism>
<feature type="region of interest" description="Disordered" evidence="1">
    <location>
        <begin position="90"/>
        <end position="115"/>
    </location>
</feature>
<reference evidence="2" key="1">
    <citation type="submission" date="2015-06" db="UniProtKB">
        <authorList>
            <consortium name="EnsemblPlants"/>
        </authorList>
    </citation>
    <scope>IDENTIFICATION</scope>
</reference>
<dbReference type="EnsemblPlants" id="ORGLA05G0208900.1">
    <property type="protein sequence ID" value="ORGLA05G0208900.1"/>
    <property type="gene ID" value="ORGLA05G0208900"/>
</dbReference>
<evidence type="ECO:0000313" key="3">
    <source>
        <dbReference type="Proteomes" id="UP000007306"/>
    </source>
</evidence>
<dbReference type="Gramene" id="ORGLA05G0208900.1">
    <property type="protein sequence ID" value="ORGLA05G0208900.1"/>
    <property type="gene ID" value="ORGLA05G0208900"/>
</dbReference>
<dbReference type="HOGENOM" id="CLU_1543987_0_0_1"/>
<protein>
    <submittedName>
        <fullName evidence="2">Uncharacterized protein</fullName>
    </submittedName>
</protein>